<evidence type="ECO:0000256" key="8">
    <source>
        <dbReference type="ARBA" id="ARBA00023277"/>
    </source>
</evidence>
<evidence type="ECO:0000256" key="4">
    <source>
        <dbReference type="ARBA" id="ARBA00012744"/>
    </source>
</evidence>
<dbReference type="Gene3D" id="2.60.40.10">
    <property type="entry name" value="Immunoglobulins"/>
    <property type="match status" value="1"/>
</dbReference>
<dbReference type="STRING" id="1884261.A0A5C3QHV5"/>
<feature type="compositionally biased region" description="Pro residues" evidence="11">
    <location>
        <begin position="49"/>
        <end position="69"/>
    </location>
</feature>
<evidence type="ECO:0000256" key="7">
    <source>
        <dbReference type="ARBA" id="ARBA00023180"/>
    </source>
</evidence>
<evidence type="ECO:0000259" key="12">
    <source>
        <dbReference type="SMART" id="SM01217"/>
    </source>
</evidence>
<dbReference type="SMART" id="SM01217">
    <property type="entry name" value="Fn3_like"/>
    <property type="match status" value="1"/>
</dbReference>
<dbReference type="InterPro" id="IPR036962">
    <property type="entry name" value="Glyco_hydro_3_N_sf"/>
</dbReference>
<feature type="domain" description="Fibronectin type III-like" evidence="12">
    <location>
        <begin position="763"/>
        <end position="832"/>
    </location>
</feature>
<dbReference type="OrthoDB" id="416222at2759"/>
<protein>
    <recommendedName>
        <fullName evidence="4">beta-glucosidase</fullName>
        <ecNumber evidence="4">3.2.1.21</ecNumber>
    </recommendedName>
</protein>
<dbReference type="FunFam" id="3.20.20.300:FF:000002">
    <property type="entry name" value="Probable beta-glucosidase"/>
    <property type="match status" value="1"/>
</dbReference>
<dbReference type="EMBL" id="ML178826">
    <property type="protein sequence ID" value="TFL01077.1"/>
    <property type="molecule type" value="Genomic_DNA"/>
</dbReference>
<dbReference type="Pfam" id="PF14310">
    <property type="entry name" value="Fn3-like"/>
    <property type="match status" value="1"/>
</dbReference>
<dbReference type="SUPFAM" id="SSF51445">
    <property type="entry name" value="(Trans)glycosidases"/>
    <property type="match status" value="1"/>
</dbReference>
<comment type="pathway">
    <text evidence="2">Glycan metabolism; cellulose degradation.</text>
</comment>
<evidence type="ECO:0000256" key="1">
    <source>
        <dbReference type="ARBA" id="ARBA00000448"/>
    </source>
</evidence>
<evidence type="ECO:0000256" key="3">
    <source>
        <dbReference type="ARBA" id="ARBA00005336"/>
    </source>
</evidence>
<dbReference type="InterPro" id="IPR050288">
    <property type="entry name" value="Cellulose_deg_GH3"/>
</dbReference>
<dbReference type="GO" id="GO:0030245">
    <property type="term" value="P:cellulose catabolic process"/>
    <property type="evidence" value="ECO:0007669"/>
    <property type="project" value="UniProtKB-KW"/>
</dbReference>
<dbReference type="Pfam" id="PF01915">
    <property type="entry name" value="Glyco_hydro_3_C"/>
    <property type="match status" value="1"/>
</dbReference>
<evidence type="ECO:0000256" key="11">
    <source>
        <dbReference type="SAM" id="MobiDB-lite"/>
    </source>
</evidence>
<feature type="region of interest" description="Disordered" evidence="11">
    <location>
        <begin position="1"/>
        <end position="81"/>
    </location>
</feature>
<keyword evidence="6" id="KW-0136">Cellulose degradation</keyword>
<gene>
    <name evidence="13" type="ORF">BDV98DRAFT_508106</name>
</gene>
<comment type="catalytic activity">
    <reaction evidence="1">
        <text>Hydrolysis of terminal, non-reducing beta-D-glucosyl residues with release of beta-D-glucose.</text>
        <dbReference type="EC" id="3.2.1.21"/>
    </reaction>
</comment>
<dbReference type="InterPro" id="IPR002772">
    <property type="entry name" value="Glyco_hydro_3_C"/>
</dbReference>
<dbReference type="InterPro" id="IPR036881">
    <property type="entry name" value="Glyco_hydro_3_C_sf"/>
</dbReference>
<dbReference type="FunFam" id="3.40.50.1700:FF:000003">
    <property type="entry name" value="Probable beta-glucosidase"/>
    <property type="match status" value="1"/>
</dbReference>
<comment type="similarity">
    <text evidence="3">Belongs to the glycosyl hydrolase 3 family.</text>
</comment>
<keyword evidence="14" id="KW-1185">Reference proteome</keyword>
<dbReference type="InterPro" id="IPR026891">
    <property type="entry name" value="Fn3-like"/>
</dbReference>
<keyword evidence="5" id="KW-0378">Hydrolase</keyword>
<sequence>MSISGLDTEPTSSESASASDDVDEGSISSALSSVVASDSASSTGTYSPFPLPSHKPLPPLFPPSDPLKPPSVDKSPGGDPSKVVLPDFAPAWIKAYRRAQEQISDFTLEEKVGVATGVGWEGGRCVGNIPRVRDWPGLCLNDAPSGIRFADYVTSFPAGVNTAATWNRRLMRARGVAMGREFRGKGVNVVLGPAMNMARAAAAGRNWEGFGADPFLAGETSYETILGLQSTGVQACAKHWLNNEQEHKRTTSSSNVDDRTNHEIYAHTFLKSVQAGVASVMCSYNLINNTYACENDKAQNDILKKEYGFQGYILSDWQATMSTISADRGLDMTMPGDIRFNSGTTYFGKNLTDAVERGEISEERVDDMATRILAGFYFSHQNDDFPATNFDAFKRDNESLNAHIDVQGLSDTRSEKNVHARIVRDVGAASAVLLKNNRQGMRYGGGARGLPLTSDGEAKLRNVGVVGSDAGYGSIGPNEFPDQAGVDGIVGIGWGSGTSDYTYQISPLEAIQARTREDRTTVNWMLNDYAYTRVRAAARKQGAALVFIQSSSGEEYLTYDGNVGDRKNLTAWHDGDSLVRAVAAENNNTIVVVHSSGQIIVEPWIEHPNVTAVVWGGLGGQEAGNAIVDVLWGDVNPSGRLPYTIAKQRADYSADLVFGVRGEILQIPYTEQLLIDYRWFDAVSIEPRFEFGFGLSYTTFKYTNLKISQVRSSPARDTDLEKAWAAGVASPQNVGGSASLWLHRPAISVQFKLRNTGSVTGIEIPQIYVHFPPSAGEPPSVLRGFTDVEIKPGQSKTVRLSLSRYDLSFWDVVGQGWKRGEGEYRLSVGASSRDFRLGGDVPLWKL</sequence>
<dbReference type="GO" id="GO:0008422">
    <property type="term" value="F:beta-glucosidase activity"/>
    <property type="evidence" value="ECO:0007669"/>
    <property type="project" value="UniProtKB-EC"/>
</dbReference>
<dbReference type="AlphaFoldDB" id="A0A5C3QHV5"/>
<dbReference type="InterPro" id="IPR013783">
    <property type="entry name" value="Ig-like_fold"/>
</dbReference>
<evidence type="ECO:0000256" key="6">
    <source>
        <dbReference type="ARBA" id="ARBA00023001"/>
    </source>
</evidence>
<reference evidence="13 14" key="1">
    <citation type="journal article" date="2019" name="Nat. Ecol. Evol.">
        <title>Megaphylogeny resolves global patterns of mushroom evolution.</title>
        <authorList>
            <person name="Varga T."/>
            <person name="Krizsan K."/>
            <person name="Foldi C."/>
            <person name="Dima B."/>
            <person name="Sanchez-Garcia M."/>
            <person name="Sanchez-Ramirez S."/>
            <person name="Szollosi G.J."/>
            <person name="Szarkandi J.G."/>
            <person name="Papp V."/>
            <person name="Albert L."/>
            <person name="Andreopoulos W."/>
            <person name="Angelini C."/>
            <person name="Antonin V."/>
            <person name="Barry K.W."/>
            <person name="Bougher N.L."/>
            <person name="Buchanan P."/>
            <person name="Buyck B."/>
            <person name="Bense V."/>
            <person name="Catcheside P."/>
            <person name="Chovatia M."/>
            <person name="Cooper J."/>
            <person name="Damon W."/>
            <person name="Desjardin D."/>
            <person name="Finy P."/>
            <person name="Geml J."/>
            <person name="Haridas S."/>
            <person name="Hughes K."/>
            <person name="Justo A."/>
            <person name="Karasinski D."/>
            <person name="Kautmanova I."/>
            <person name="Kiss B."/>
            <person name="Kocsube S."/>
            <person name="Kotiranta H."/>
            <person name="LaButti K.M."/>
            <person name="Lechner B.E."/>
            <person name="Liimatainen K."/>
            <person name="Lipzen A."/>
            <person name="Lukacs Z."/>
            <person name="Mihaltcheva S."/>
            <person name="Morgado L.N."/>
            <person name="Niskanen T."/>
            <person name="Noordeloos M.E."/>
            <person name="Ohm R.A."/>
            <person name="Ortiz-Santana B."/>
            <person name="Ovrebo C."/>
            <person name="Racz N."/>
            <person name="Riley R."/>
            <person name="Savchenko A."/>
            <person name="Shiryaev A."/>
            <person name="Soop K."/>
            <person name="Spirin V."/>
            <person name="Szebenyi C."/>
            <person name="Tomsovsky M."/>
            <person name="Tulloss R.E."/>
            <person name="Uehling J."/>
            <person name="Grigoriev I.V."/>
            <person name="Vagvolgyi C."/>
            <person name="Papp T."/>
            <person name="Martin F.M."/>
            <person name="Miettinen O."/>
            <person name="Hibbett D.S."/>
            <person name="Nagy L.G."/>
        </authorList>
    </citation>
    <scope>NUCLEOTIDE SEQUENCE [LARGE SCALE GENOMIC DNA]</scope>
    <source>
        <strain evidence="13 14">CBS 309.79</strain>
    </source>
</reference>
<evidence type="ECO:0000256" key="5">
    <source>
        <dbReference type="ARBA" id="ARBA00022801"/>
    </source>
</evidence>
<dbReference type="Gene3D" id="3.20.20.300">
    <property type="entry name" value="Glycoside hydrolase, family 3, N-terminal domain"/>
    <property type="match status" value="1"/>
</dbReference>
<dbReference type="PANTHER" id="PTHR42715:SF2">
    <property type="entry name" value="BETA-GLUCOSIDASE F-RELATED"/>
    <property type="match status" value="1"/>
</dbReference>
<evidence type="ECO:0000256" key="10">
    <source>
        <dbReference type="ARBA" id="ARBA00023326"/>
    </source>
</evidence>
<dbReference type="SUPFAM" id="SSF52279">
    <property type="entry name" value="Beta-D-glucan exohydrolase, C-terminal domain"/>
    <property type="match status" value="1"/>
</dbReference>
<feature type="compositionally biased region" description="Polar residues" evidence="11">
    <location>
        <begin position="1"/>
        <end position="11"/>
    </location>
</feature>
<dbReference type="InterPro" id="IPR017853">
    <property type="entry name" value="GH"/>
</dbReference>
<dbReference type="Proteomes" id="UP000305067">
    <property type="component" value="Unassembled WGS sequence"/>
</dbReference>
<feature type="compositionally biased region" description="Low complexity" evidence="11">
    <location>
        <begin position="12"/>
        <end position="42"/>
    </location>
</feature>
<evidence type="ECO:0000256" key="9">
    <source>
        <dbReference type="ARBA" id="ARBA00023295"/>
    </source>
</evidence>
<keyword evidence="7" id="KW-0325">Glycoprotein</keyword>
<keyword evidence="10" id="KW-0624">Polysaccharide degradation</keyword>
<dbReference type="Gene3D" id="3.40.50.1700">
    <property type="entry name" value="Glycoside hydrolase family 3 C-terminal domain"/>
    <property type="match status" value="1"/>
</dbReference>
<evidence type="ECO:0000313" key="13">
    <source>
        <dbReference type="EMBL" id="TFL01077.1"/>
    </source>
</evidence>
<accession>A0A5C3QHV5</accession>
<dbReference type="PRINTS" id="PR00133">
    <property type="entry name" value="GLHYDRLASE3"/>
</dbReference>
<organism evidence="13 14">
    <name type="scientific">Pterulicium gracile</name>
    <dbReference type="NCBI Taxonomy" id="1884261"/>
    <lineage>
        <taxon>Eukaryota</taxon>
        <taxon>Fungi</taxon>
        <taxon>Dikarya</taxon>
        <taxon>Basidiomycota</taxon>
        <taxon>Agaricomycotina</taxon>
        <taxon>Agaricomycetes</taxon>
        <taxon>Agaricomycetidae</taxon>
        <taxon>Agaricales</taxon>
        <taxon>Pleurotineae</taxon>
        <taxon>Pterulaceae</taxon>
        <taxon>Pterulicium</taxon>
    </lineage>
</organism>
<keyword evidence="9" id="KW-0326">Glycosidase</keyword>
<evidence type="ECO:0000313" key="14">
    <source>
        <dbReference type="Proteomes" id="UP000305067"/>
    </source>
</evidence>
<keyword evidence="8" id="KW-0119">Carbohydrate metabolism</keyword>
<dbReference type="InterPro" id="IPR001764">
    <property type="entry name" value="Glyco_hydro_3_N"/>
</dbReference>
<dbReference type="EC" id="3.2.1.21" evidence="4"/>
<dbReference type="Pfam" id="PF00933">
    <property type="entry name" value="Glyco_hydro_3"/>
    <property type="match status" value="1"/>
</dbReference>
<evidence type="ECO:0000256" key="2">
    <source>
        <dbReference type="ARBA" id="ARBA00004987"/>
    </source>
</evidence>
<dbReference type="PANTHER" id="PTHR42715">
    <property type="entry name" value="BETA-GLUCOSIDASE"/>
    <property type="match status" value="1"/>
</dbReference>
<proteinExistence type="inferred from homology"/>
<name>A0A5C3QHV5_9AGAR</name>